<evidence type="ECO:0000256" key="8">
    <source>
        <dbReference type="ARBA" id="ARBA00022737"/>
    </source>
</evidence>
<dbReference type="Pfam" id="PF08385">
    <property type="entry name" value="DHC_N1"/>
    <property type="match status" value="1"/>
</dbReference>
<dbReference type="InterPro" id="IPR035699">
    <property type="entry name" value="AAA_6"/>
</dbReference>
<dbReference type="Pfam" id="PF22597">
    <property type="entry name" value="DYN_lid"/>
    <property type="match status" value="1"/>
</dbReference>
<proteinExistence type="inferred from homology"/>
<keyword evidence="9" id="KW-0547">Nucleotide-binding</keyword>
<dbReference type="InterPro" id="IPR042228">
    <property type="entry name" value="Dynein_linker_3"/>
</dbReference>
<dbReference type="InterPro" id="IPR043157">
    <property type="entry name" value="Dynein_AAA1S"/>
</dbReference>
<dbReference type="Gene3D" id="1.10.472.130">
    <property type="match status" value="1"/>
</dbReference>
<dbReference type="Pfam" id="PF03028">
    <property type="entry name" value="Dynein_heavy"/>
    <property type="match status" value="1"/>
</dbReference>
<dbReference type="GO" id="GO:0051959">
    <property type="term" value="F:dynein light intermediate chain binding"/>
    <property type="evidence" value="ECO:0007669"/>
    <property type="project" value="InterPro"/>
</dbReference>
<dbReference type="InterPro" id="IPR042219">
    <property type="entry name" value="AAA_lid_11_sf"/>
</dbReference>
<dbReference type="Gene3D" id="3.20.180.20">
    <property type="entry name" value="Dynein heavy chain, N-terminal domain 2"/>
    <property type="match status" value="1"/>
</dbReference>
<dbReference type="InterPro" id="IPR041658">
    <property type="entry name" value="AAA_lid_11"/>
</dbReference>
<dbReference type="Gene3D" id="1.20.140.100">
    <property type="entry name" value="Dynein heavy chain, N-terminal domain 2"/>
    <property type="match status" value="1"/>
</dbReference>
<name>A0A1G4MH42_LACFM</name>
<evidence type="ECO:0000313" key="19">
    <source>
        <dbReference type="EMBL" id="SCW03212.1"/>
    </source>
</evidence>
<dbReference type="Pfam" id="PF17852">
    <property type="entry name" value="Dynein_AAA_lid"/>
    <property type="match status" value="1"/>
</dbReference>
<comment type="subunit">
    <text evidence="3">Consists of at least two heavy chains and a number of intermediate and light chains.</text>
</comment>
<feature type="coiled-coil region" evidence="17">
    <location>
        <begin position="3550"/>
        <end position="3612"/>
    </location>
</feature>
<evidence type="ECO:0000256" key="14">
    <source>
        <dbReference type="ARBA" id="ARBA00023212"/>
    </source>
</evidence>
<keyword evidence="7" id="KW-0493">Microtubule</keyword>
<dbReference type="OrthoDB" id="447173at2759"/>
<dbReference type="InterPro" id="IPR042222">
    <property type="entry name" value="Dynein_2_N"/>
</dbReference>
<organism evidence="19 20">
    <name type="scientific">Lachancea fermentati</name>
    <name type="common">Zygosaccharomyces fermentati</name>
    <dbReference type="NCBI Taxonomy" id="4955"/>
    <lineage>
        <taxon>Eukaryota</taxon>
        <taxon>Fungi</taxon>
        <taxon>Dikarya</taxon>
        <taxon>Ascomycota</taxon>
        <taxon>Saccharomycotina</taxon>
        <taxon>Saccharomycetes</taxon>
        <taxon>Saccharomycetales</taxon>
        <taxon>Saccharomycetaceae</taxon>
        <taxon>Lachancea</taxon>
    </lineage>
</organism>
<dbReference type="InterPro" id="IPR013594">
    <property type="entry name" value="Dynein_heavy_tail"/>
</dbReference>
<dbReference type="Gene3D" id="1.20.920.30">
    <property type="match status" value="1"/>
</dbReference>
<dbReference type="Pfam" id="PF18198">
    <property type="entry name" value="AAA_lid_11"/>
    <property type="match status" value="1"/>
</dbReference>
<keyword evidence="6" id="KW-0963">Cytoplasm</keyword>
<dbReference type="InterPro" id="IPR004273">
    <property type="entry name" value="Dynein_heavy_D6_P-loop"/>
</dbReference>
<keyword evidence="8" id="KW-0677">Repeat</keyword>
<dbReference type="InterPro" id="IPR041466">
    <property type="entry name" value="Dynein_AAA5_ext"/>
</dbReference>
<dbReference type="Gene3D" id="1.20.920.20">
    <property type="match status" value="1"/>
</dbReference>
<dbReference type="InterPro" id="IPR054354">
    <property type="entry name" value="DYNC2H1-like_lid"/>
</dbReference>
<dbReference type="GO" id="GO:0008569">
    <property type="term" value="F:minus-end-directed microtubule motor activity"/>
    <property type="evidence" value="ECO:0007669"/>
    <property type="project" value="InterPro"/>
</dbReference>
<dbReference type="EMBL" id="LT598486">
    <property type="protein sequence ID" value="SCW03212.1"/>
    <property type="molecule type" value="Genomic_DNA"/>
</dbReference>
<evidence type="ECO:0000256" key="3">
    <source>
        <dbReference type="ARBA" id="ARBA00011655"/>
    </source>
</evidence>
<dbReference type="PANTHER" id="PTHR45703">
    <property type="entry name" value="DYNEIN HEAVY CHAIN"/>
    <property type="match status" value="1"/>
</dbReference>
<dbReference type="InterPro" id="IPR024743">
    <property type="entry name" value="Dynein_HC_stalk"/>
</dbReference>
<dbReference type="Pfam" id="PF12780">
    <property type="entry name" value="AAA_8"/>
    <property type="match status" value="1"/>
</dbReference>
<evidence type="ECO:0000256" key="5">
    <source>
        <dbReference type="ARBA" id="ARBA00022459"/>
    </source>
</evidence>
<dbReference type="FunFam" id="3.40.50.300:FF:000996">
    <property type="entry name" value="Cytoplasmic dynein heavy chain"/>
    <property type="match status" value="1"/>
</dbReference>
<dbReference type="InterPro" id="IPR027417">
    <property type="entry name" value="P-loop_NTPase"/>
</dbReference>
<dbReference type="Gene3D" id="3.40.50.300">
    <property type="entry name" value="P-loop containing nucleotide triphosphate hydrolases"/>
    <property type="match status" value="5"/>
</dbReference>
<evidence type="ECO:0000256" key="15">
    <source>
        <dbReference type="ARBA" id="ARBA00033439"/>
    </source>
</evidence>
<protein>
    <recommendedName>
        <fullName evidence="4">Dynein heavy chain, cytoplasmic</fullName>
    </recommendedName>
    <alternativeName>
        <fullName evidence="15">Dynein heavy chain, cytosolic</fullName>
    </alternativeName>
</protein>
<reference evidence="19 20" key="1">
    <citation type="submission" date="2016-03" db="EMBL/GenBank/DDBJ databases">
        <authorList>
            <person name="Devillers H."/>
        </authorList>
    </citation>
    <scope>NUCLEOTIDE SEQUENCE [LARGE SCALE GENOMIC DNA]</scope>
    <source>
        <strain evidence="19">CBS 6772</strain>
    </source>
</reference>
<evidence type="ECO:0000256" key="7">
    <source>
        <dbReference type="ARBA" id="ARBA00022701"/>
    </source>
</evidence>
<keyword evidence="13" id="KW-0505">Motor protein</keyword>
<keyword evidence="20" id="KW-1185">Reference proteome</keyword>
<dbReference type="FunFam" id="3.40.50.300:FF:002357">
    <property type="entry name" value="Glutathione S-transferase class-mu 26 kDa isozyme"/>
    <property type="match status" value="1"/>
</dbReference>
<dbReference type="InterPro" id="IPR013602">
    <property type="entry name" value="Dynein_heavy_linker"/>
</dbReference>
<evidence type="ECO:0000256" key="17">
    <source>
        <dbReference type="SAM" id="Coils"/>
    </source>
</evidence>
<feature type="domain" description="AAA+ ATPase" evidence="18">
    <location>
        <begin position="2422"/>
        <end position="2575"/>
    </location>
</feature>
<keyword evidence="14" id="KW-0206">Cytoskeleton</keyword>
<keyword evidence="10" id="KW-0067">ATP-binding</keyword>
<comment type="similarity">
    <text evidence="2">Belongs to the dynein heavy chain family.</text>
</comment>
<feature type="coiled-coil region" evidence="17">
    <location>
        <begin position="3239"/>
        <end position="3301"/>
    </location>
</feature>
<evidence type="ECO:0000256" key="6">
    <source>
        <dbReference type="ARBA" id="ARBA00022490"/>
    </source>
</evidence>
<feature type="domain" description="AAA+ ATPase" evidence="18">
    <location>
        <begin position="1797"/>
        <end position="1931"/>
    </location>
</feature>
<dbReference type="GO" id="GO:1902850">
    <property type="term" value="P:microtubule cytoskeleton organization involved in mitosis"/>
    <property type="evidence" value="ECO:0007669"/>
    <property type="project" value="UniProtKB-ARBA"/>
</dbReference>
<keyword evidence="11" id="KW-0243">Dynein</keyword>
<dbReference type="Pfam" id="PF12777">
    <property type="entry name" value="MT"/>
    <property type="match status" value="1"/>
</dbReference>
<dbReference type="InterPro" id="IPR003593">
    <property type="entry name" value="AAA+_ATPase"/>
</dbReference>
<evidence type="ECO:0000256" key="10">
    <source>
        <dbReference type="ARBA" id="ARBA00022840"/>
    </source>
</evidence>
<gene>
    <name evidence="19" type="ORF">LAFE_0G05468G</name>
</gene>
<evidence type="ECO:0000256" key="1">
    <source>
        <dbReference type="ARBA" id="ARBA00004245"/>
    </source>
</evidence>
<dbReference type="Pfam" id="PF12781">
    <property type="entry name" value="AAA_9"/>
    <property type="match status" value="1"/>
</dbReference>
<feature type="coiled-coil region" evidence="17">
    <location>
        <begin position="3027"/>
        <end position="3064"/>
    </location>
</feature>
<keyword evidence="12 17" id="KW-0175">Coiled coil</keyword>
<dbReference type="GO" id="GO:0005524">
    <property type="term" value="F:ATP binding"/>
    <property type="evidence" value="ECO:0007669"/>
    <property type="project" value="UniProtKB-KW"/>
</dbReference>
<sequence>MDNENQLYDRINDHLLHEFVEFCYRLTSALLNDQKGIELDAFEKEHLPVFLDFIKDSDIRTLVIYFTCDNCLNISHHILDNNSREKIGNDNNVILIIKNSPTVNAKEPINTQLSILNIPQKTDLGALNALVNSGVTSMFETLVQNDTSFEKKTATVNLARSRIGDLSASLHNLQKIITVPNLRDSAHPMIRDIVEKGANENNYREFLSDGELSDSNFLNSLQKTANKWIKLAQSTSRLTRSIDDGPIADEVTFWINLGHCLKVLEEQMRSTEVQITLSILTSAKRFHVAVSFLSDTGISDRLEEINSYNHFVKDFPVNALELASTFSDLCAVVNKMSFEFRKLRHSSYPLSRLSRFVEIVSKVIDGKIKDLAPEIMKCTYDSFKETMVSIDSVLDAWETAMKDLNMLIREISRKRSEKMVSSKLTLETDCLRETLATISIFRKTHEDFVRSLKIMKMDSFESDIDYLYEPMGRIDPLRIQTSKFKEVQSSYAQRLSLIENKILNQLQEELEICKTAKAMFGVFGRYRPVITRPSIKAGIREFRNILVSAVQNELISFKERLQNHELDIEVSRLKDLPPISATVIWARQMQRKIHSVLSKLDLILGAEWENSTEGIKINAECNILLKKLDEKRIIDSWIKNLSSQGSILDQSVLKITKTVKGYAVSVNFDVSLGLAFKESRNLLWMGFTLNPTIMKISRTIRNLYPHAIELSELLQTFMSLSLELDGLVFSKYLLKIELVETWQCIGDALNYTWNDVLNMERHRVARIIDFPDAFDSPIYHVKEHINRLVSLVQQLKPVEAELNLKLEELRSKSFSFNQLSDGINEIQKIVERIELIGCEDMDAFVQSINNRVEDILFSLTIEYLIGDNLPIKVHTISIKNGVIFLSPSLEETKSTWVNFVQQVILTVIHQKLVFSSSSVIWEPLSQTQTYGRSLAHRLKHAVNASFKTYESNYRESKKYFKCWQNFGALWNLTEAKLSSFVNGNLKRSLQLHNTFLESKRRFQSMTSTSTSTMHMIFHYNEAQLVVSDKFHKWEGWINSNLLNLYGETSLQLHNDLDQSRLFLEENPLDLTSLQKISHLMVFISRMNESFDEKTIILNLLKDCRRAIHTSRIIIPTDFTHYEQLESDLKALRKITSIRESSIHENEKFIASRIEAETLRIETSTVSLKKAWENEKLLFASTTPNDALTRLKHYGESISTLNDALTIIEQILKNISIPYKSSNGLAQLSEEVNDYSRVWLSIERLWNSSESILSKTWSTINISEVENEAKSLLQESESRGSSDIQYGMFQNIVDSTKNLISCAPLLFELEECNIEYRHWRFLFQTLSDLDLSDDAIENQNFTLRDVLTLNLLLNEQYIHDIVRRAKSEQVISQSIETIQNYWKQSEFTTFKHKSGLTIIKNWAHLFERCNEDLEILESMKASPYFKIFEQDALEIETKLSALNDLFTSLVEAQKLWMYMYEVLGENDSIKSVLQAESIKFNSITANFKTVLDEILKVNAVLDILHQSNCMISLKRITESLNNVGRALNDYLELQRKLFPRFYFVGNDDLLQIIGAGTDLRLLSNLLEKLFSGVSQVEYHENTILGVFSSEGESLTFEKPIEITSSTLLHGWMSQLDLEIKLTLSASVEQCIKENGWANEKKIPFILKKYTYQVLLLSLQIFWSEEVKCCIKNSSFEKIELQFTRIVNCLLTLLELQELEHERRKVENLIIEGIHMCDVVHNLRNAADWHIAECIWDKTQKFNYDSAEEDPLKKISIELAGHSFHHGLEYIGVPERIIYTPLMENCCVSMIHALSQHLGGSPFGPAGTGKTETIKALGQNFGRMVIVLNCDDSFDFQSMGRLLFGIAQIGAWSCFDEFNRLEENILSAVSTQIELIQKALINEQPVIEMLGKKGNLNRNTGLFVTMNRGYDGRSELPENLKKKFREFNMKKPNKAVITDVLLRILRLPDSSLMAERVVKLFKCLEERCSNQKHYDFGLRALKGVLKNCRTLLKEDAEISNNDNVLIRSLCHMVLPKLTTEDEEIFYHLISDTFGVSTNDDIGTLWINRINAVCSEHNLTPTSSFLKKCVQFYYVQRTQQAIILVGEAGFGKTSVWRTMIDAMKAADAIENAVFVIDSKVLTKEQLYGNLDPITFEWTDGLFTAIIRKININSMGTYDQMRIWVVFDSELDPNYAETLNSALDDNKLLTLPNGERLKIPSNLHIIFEVQSLKYTTPATISRCGMIFFGEALYSYEELLTFLLKEEINKMRLYATFTSGHLHNFEKIVETTLINGSLSSLVDEASNLSHISDFDIGRVLRTFVKLICVQVCEYNQKNESNCDFQVFVRKQICITLLWSMAGDCAAEDRLKIGKVILKLLNEDEPLLVEGLPLDEFMISIEDNSWISLSSTVSPMSLEPQEVLLPHIIIPTIDTAKHESLFFQLLESNQPFILCGPPGSGKTMSLFNALKTSNKFEVIGLTFSKEMSVRSFLKTLTQHTVCSKNFQGTVMKPKLLGKELVIFCDEINLPELDKYGSQPLILLLRQLIEKNGFWDTNGKTWISVEGIHIVGACNPSDNNSRIQMTKRFTRHTTIIMVDYPGKSSLTHIYTTFFKALFKLVPNFRDFCGDFANASIDIYYKCQERFSNRDHYIFSPRELTRWVKGMYNILIDSSQMSFIQLIECWIYEASRIFSDRLVEDSEKAEFRCLLISVISIHFKHQFDETTNFSDILFSDWISLGYRPESRLALTDFIKERLNVFSEEELNTELILHNDMVDHMLRIDRALKQVQGHCILVGPSRSCKATLTRFVSWMNGLQVVQLNIHRKFNLDDFDAFLRRTLLKCAVDNQGICLLIDESNILESAFLERMNTLLANSDIPGLFESDDHDDLILKISRKVNQLGLLIDSEQEMYAWFIQQISKNLHVVFTINDPNQERSGYVLKSPALFNRCILNWMGEWSVEALITIATKMLEWTPIDEGVYESPNTLKDSALFKKPETFKQAVINVIVTLHKDYEKYIGDSTPGLFIDTIKSFQELFAKEVESLEQRQRFTGVGLDNLRETVFKIKRLSEILEQKQAELKEKELEARKMLDTMLVDQNEAERKQEASIEIRKILESQEKEIRDRRSLLIADLATTEPEIQAAQRGVKDIKKQQLTELRSMSNPPNAVKVTLEAVCIILGYRVRDWKDIQLFIRKDDFITSIVNYNTEEMMTTKTRDYIEREYLCRTDFNYSSVNHASKACGPLYRWIVAQVKFSSMLIKVEPLKNEVAAIENEILQTRARLLAAEDMISDYNVMIEKSKNEYSKIIRDIEQIKSELKSVELKVNRSKNLLTSLTSEKQRWMNSTKSFITAGKNLVGNCILAGFYATHCGFHDQKSRFALLKNWRMALSNYNISYDTNFNFCGEMVNAFERTKWVSYGLPNEELYIENFYLLQHGLHYPFIIDPLCKVIEVLQNIPSLKLTVTSFLDEGFIKKVQNTLRFGGYLLLEDGEFFDPILSKVVAKEFKIAGGRQTVQLGDNEVDVSPDFFLIIHTKDQNYEIPPYLKARTTVINFSINKGSIESQALKIALCKEKPDIHNKRQELIKLNSEYNIRLHQLQTQLLEILNGNDADILENDVLVSTLEELKAQSAEIEARIKDTTGVIEEVENIVSEYSSLGEHAVTLYSVLEKMSSIHWSYSITVSHFMQCFQKIFEYDLSAEGNTSRVEHLVLLLYQQTFAMFSPNFVSNDKMVFATLLYAVYYISRESQTFQAAFTKALLLIKEGSNRVDKVLEILRVRDIEEIASIYTDFQNLIYHIDKGNQLIGFAKLAEFLNGTKCYSLNDYVSSSNSTHIIVASEPGSDSTYRIQSLASKFSKNITSIALGSTESTSMAETEISRCSEVGEWIILQNLQMSMHWIKSVLPNRLEVLASDKRTSVNFRVFMTCDLHGTPLPQPLLQTSYKVVHEKENNVIRTAIEVWQIAANVTTSWTSTQVHFAFLLTWFHALLVERCRFYPVGMHEKYEFNDSDFSAALAYFNMIYASVTHQRHTIDPAKIPWEIIRYNIATIIYGGKISDEHDLLECNALACRLFREETLHGAFEIVPGIVAPQDDFSWRSVQEWFLKCPIPDSYTSWVGLPLEIEKEHQLIQAKRIAGLVIDMLGNF</sequence>
<dbReference type="GO" id="GO:0000070">
    <property type="term" value="P:mitotic sister chromatid segregation"/>
    <property type="evidence" value="ECO:0007669"/>
    <property type="project" value="UniProtKB-ARBA"/>
</dbReference>
<evidence type="ECO:0000256" key="9">
    <source>
        <dbReference type="ARBA" id="ARBA00022741"/>
    </source>
</evidence>
<dbReference type="InterPro" id="IPR035706">
    <property type="entry name" value="AAA_9"/>
</dbReference>
<evidence type="ECO:0000256" key="2">
    <source>
        <dbReference type="ARBA" id="ARBA00008887"/>
    </source>
</evidence>
<dbReference type="Gene3D" id="1.20.1280.160">
    <property type="match status" value="1"/>
</dbReference>
<dbReference type="SUPFAM" id="SSF52540">
    <property type="entry name" value="P-loop containing nucleoside triphosphate hydrolases"/>
    <property type="match status" value="4"/>
</dbReference>
<dbReference type="GO" id="GO:0005868">
    <property type="term" value="C:cytoplasmic dynein complex"/>
    <property type="evidence" value="ECO:0007669"/>
    <property type="project" value="UniProtKB-ARBA"/>
</dbReference>
<dbReference type="GO" id="GO:0005938">
    <property type="term" value="C:cell cortex"/>
    <property type="evidence" value="ECO:0007669"/>
    <property type="project" value="UniProtKB-ARBA"/>
</dbReference>
<dbReference type="Pfam" id="PF08393">
    <property type="entry name" value="DHC_N2"/>
    <property type="match status" value="1"/>
</dbReference>
<evidence type="ECO:0000256" key="11">
    <source>
        <dbReference type="ARBA" id="ARBA00023017"/>
    </source>
</evidence>
<dbReference type="Gene3D" id="1.10.287.2620">
    <property type="match status" value="1"/>
</dbReference>
<accession>A0A1G4MH42</accession>
<dbReference type="InterPro" id="IPR026983">
    <property type="entry name" value="DHC"/>
</dbReference>
<dbReference type="Gene3D" id="1.20.58.1120">
    <property type="match status" value="1"/>
</dbReference>
<evidence type="ECO:0000256" key="13">
    <source>
        <dbReference type="ARBA" id="ARBA00023175"/>
    </source>
</evidence>
<dbReference type="Gene3D" id="1.10.8.740">
    <property type="match status" value="1"/>
</dbReference>
<dbReference type="Gene3D" id="1.10.8.720">
    <property type="entry name" value="Region D6 of dynein motor"/>
    <property type="match status" value="1"/>
</dbReference>
<dbReference type="Gene3D" id="1.10.8.710">
    <property type="match status" value="1"/>
</dbReference>
<dbReference type="GO" id="GO:0005816">
    <property type="term" value="C:spindle pole body"/>
    <property type="evidence" value="ECO:0007669"/>
    <property type="project" value="UniProtKB-ARBA"/>
</dbReference>
<comment type="function">
    <text evidence="16">Cytoplasmic dynein acts as a motor for the intracellular retrograde motility of vesicles and organelles along microtubules. Dynein has ATPase activity; the force-producing power stroke is thought to occur on release of ADP. Required to maintain uniform nuclear distribution in hyphae. May play an important role in the proper orientation of the mitotic spindle into the budding daughter cell yeast. Probably required for normal progression of the cell cycle.</text>
</comment>
<dbReference type="InterPro" id="IPR024317">
    <property type="entry name" value="Dynein_heavy_chain_D4_dom"/>
</dbReference>
<dbReference type="SMART" id="SM00382">
    <property type="entry name" value="AAA"/>
    <property type="match status" value="2"/>
</dbReference>
<dbReference type="GO" id="GO:0000235">
    <property type="term" value="C:astral microtubule"/>
    <property type="evidence" value="ECO:0007669"/>
    <property type="project" value="UniProtKB-ARBA"/>
</dbReference>
<dbReference type="STRING" id="4955.A0A1G4MH42"/>
<dbReference type="Pfam" id="PF12774">
    <property type="entry name" value="AAA_6"/>
    <property type="match status" value="1"/>
</dbReference>
<dbReference type="Pfam" id="PF12775">
    <property type="entry name" value="AAA_7"/>
    <property type="match status" value="1"/>
</dbReference>
<dbReference type="GO" id="GO:0045505">
    <property type="term" value="F:dynein intermediate chain binding"/>
    <property type="evidence" value="ECO:0007669"/>
    <property type="project" value="InterPro"/>
</dbReference>
<dbReference type="GO" id="GO:0030473">
    <property type="term" value="P:nuclear migration along microtubule"/>
    <property type="evidence" value="ECO:0007669"/>
    <property type="project" value="UniProtKB-ARBA"/>
</dbReference>
<dbReference type="PANTHER" id="PTHR45703:SF36">
    <property type="entry name" value="DYNEIN HEAVY CHAIN, CYTOPLASMIC"/>
    <property type="match status" value="1"/>
</dbReference>
<evidence type="ECO:0000256" key="4">
    <source>
        <dbReference type="ARBA" id="ARBA00022197"/>
    </source>
</evidence>
<evidence type="ECO:0000259" key="18">
    <source>
        <dbReference type="SMART" id="SM00382"/>
    </source>
</evidence>
<evidence type="ECO:0000256" key="12">
    <source>
        <dbReference type="ARBA" id="ARBA00023054"/>
    </source>
</evidence>
<evidence type="ECO:0000256" key="16">
    <source>
        <dbReference type="ARBA" id="ARBA00053342"/>
    </source>
</evidence>
<dbReference type="OMA" id="NERQMTR"/>
<comment type="subcellular location">
    <subcellularLocation>
        <location evidence="1">Cytoplasm</location>
        <location evidence="1">Cytoskeleton</location>
    </subcellularLocation>
</comment>
<keyword evidence="5" id="KW-0415">Karyogamy</keyword>
<evidence type="ECO:0000313" key="20">
    <source>
        <dbReference type="Proteomes" id="UP000190831"/>
    </source>
</evidence>
<dbReference type="GO" id="GO:0000741">
    <property type="term" value="P:karyogamy"/>
    <property type="evidence" value="ECO:0007669"/>
    <property type="project" value="UniProtKB-KW"/>
</dbReference>
<dbReference type="Proteomes" id="UP000190831">
    <property type="component" value="Chromosome G"/>
</dbReference>